<evidence type="ECO:0008006" key="4">
    <source>
        <dbReference type="Google" id="ProtNLM"/>
    </source>
</evidence>
<feature type="compositionally biased region" description="Basic and acidic residues" evidence="1">
    <location>
        <begin position="410"/>
        <end position="423"/>
    </location>
</feature>
<name>A0A1I1BCE5_9ACTN</name>
<feature type="region of interest" description="Disordered" evidence="1">
    <location>
        <begin position="410"/>
        <end position="442"/>
    </location>
</feature>
<evidence type="ECO:0000256" key="1">
    <source>
        <dbReference type="SAM" id="MobiDB-lite"/>
    </source>
</evidence>
<dbReference type="EMBL" id="FOKC01000014">
    <property type="protein sequence ID" value="SFB46200.1"/>
    <property type="molecule type" value="Genomic_DNA"/>
</dbReference>
<feature type="compositionally biased region" description="Acidic residues" evidence="1">
    <location>
        <begin position="272"/>
        <end position="292"/>
    </location>
</feature>
<reference evidence="3" key="1">
    <citation type="submission" date="2016-10" db="EMBL/GenBank/DDBJ databases">
        <authorList>
            <person name="Varghese N."/>
            <person name="Submissions S."/>
        </authorList>
    </citation>
    <scope>NUCLEOTIDE SEQUENCE [LARGE SCALE GENOMIC DNA]</scope>
    <source>
        <strain evidence="3">CGMCC 1.10697</strain>
    </source>
</reference>
<dbReference type="STRING" id="748909.SAMN05192575_114115"/>
<gene>
    <name evidence="2" type="ORF">SAMN05192575_114115</name>
</gene>
<organism evidence="2 3">
    <name type="scientific">Nocardioides alpinus</name>
    <dbReference type="NCBI Taxonomy" id="748909"/>
    <lineage>
        <taxon>Bacteria</taxon>
        <taxon>Bacillati</taxon>
        <taxon>Actinomycetota</taxon>
        <taxon>Actinomycetes</taxon>
        <taxon>Propionibacteriales</taxon>
        <taxon>Nocardioidaceae</taxon>
        <taxon>Nocardioides</taxon>
    </lineage>
</organism>
<proteinExistence type="predicted"/>
<feature type="region of interest" description="Disordered" evidence="1">
    <location>
        <begin position="267"/>
        <end position="299"/>
    </location>
</feature>
<dbReference type="Proteomes" id="UP000199113">
    <property type="component" value="Unassembled WGS sequence"/>
</dbReference>
<accession>A0A1I1BCE5</accession>
<protein>
    <recommendedName>
        <fullName evidence="4">DUF222 domain-containing protein</fullName>
    </recommendedName>
</protein>
<evidence type="ECO:0000313" key="2">
    <source>
        <dbReference type="EMBL" id="SFB46200.1"/>
    </source>
</evidence>
<dbReference type="AlphaFoldDB" id="A0A1I1BCE5"/>
<sequence length="502" mass="55008">MSVVIGRIEHMIDDLTDLEPAGLLARAGEAVQARRQAEVHDLEVLAQWAVVHSCDPTEGPDGAVARRLGNVLVQVGGDGTPGVQDFCLGEIALARGTGVMASRNALADVLDLQHRLPLTWAVCLRGECDVWIARRIAKLSRHLDADKVRLVDSAMSRMVATEASGRVLAVAEAKIIEADPALHDEKCEAERRARFARLGRTDEYGLRMLIARLDAGDAVAVEATLCRVAEIIAPRHPDASPDELRALAFAWLARPAELFTLLLEHTTRDTDPEPDAASDPELDLDTDPDEPEPQPAPMSRALAFPADLLDKLRDLDLTPLTPKAVLHVHLHEAALHGEDGVARAEGFGPLTLTRLTELLARSVVKVQPVKDLSDRVRYTAYEHPETLRDQVHLITGGDYWPYATSTSRHVDLDHPTPFDRGSGREPPPGQTGSHNCGPLGRRHHRWKTHAGYQSRQCGEGRYVWLTPHGLGFLVDHTGTHRIHPEKARLILEAPAGVDIYPA</sequence>
<evidence type="ECO:0000313" key="3">
    <source>
        <dbReference type="Proteomes" id="UP000199113"/>
    </source>
</evidence>